<keyword evidence="3" id="KW-1185">Reference proteome</keyword>
<evidence type="ECO:0000313" key="3">
    <source>
        <dbReference type="Proteomes" id="UP000441399"/>
    </source>
</evidence>
<name>A0A5S9MY75_9GAMM</name>
<dbReference type="SMART" id="SM00450">
    <property type="entry name" value="RHOD"/>
    <property type="match status" value="1"/>
</dbReference>
<dbReference type="Proteomes" id="UP000441399">
    <property type="component" value="Unassembled WGS sequence"/>
</dbReference>
<protein>
    <recommendedName>
        <fullName evidence="1">Rhodanese domain-containing protein</fullName>
    </recommendedName>
</protein>
<dbReference type="Pfam" id="PF00581">
    <property type="entry name" value="Rhodanese"/>
    <property type="match status" value="1"/>
</dbReference>
<evidence type="ECO:0000259" key="1">
    <source>
        <dbReference type="PROSITE" id="PS50206"/>
    </source>
</evidence>
<dbReference type="EMBL" id="CACSIO010000001">
    <property type="protein sequence ID" value="CAA0082141.1"/>
    <property type="molecule type" value="Genomic_DNA"/>
</dbReference>
<dbReference type="PANTHER" id="PTHR43031:SF1">
    <property type="entry name" value="PYRIDINE NUCLEOTIDE-DISULPHIDE OXIDOREDUCTASE"/>
    <property type="match status" value="1"/>
</dbReference>
<reference evidence="2 3" key="1">
    <citation type="submission" date="2019-11" db="EMBL/GenBank/DDBJ databases">
        <authorList>
            <person name="Holert J."/>
        </authorList>
    </citation>
    <scope>NUCLEOTIDE SEQUENCE [LARGE SCALE GENOMIC DNA]</scope>
    <source>
        <strain evidence="2">SB11_3</strain>
    </source>
</reference>
<feature type="domain" description="Rhodanese" evidence="1">
    <location>
        <begin position="47"/>
        <end position="137"/>
    </location>
</feature>
<dbReference type="Gene3D" id="3.40.250.10">
    <property type="entry name" value="Rhodanese-like domain"/>
    <property type="match status" value="1"/>
</dbReference>
<dbReference type="InterPro" id="IPR001763">
    <property type="entry name" value="Rhodanese-like_dom"/>
</dbReference>
<dbReference type="PROSITE" id="PS50206">
    <property type="entry name" value="RHODANESE_3"/>
    <property type="match status" value="1"/>
</dbReference>
<dbReference type="PANTHER" id="PTHR43031">
    <property type="entry name" value="FAD-DEPENDENT OXIDOREDUCTASE"/>
    <property type="match status" value="1"/>
</dbReference>
<gene>
    <name evidence="2" type="primary">yibN</name>
    <name evidence="2" type="ORF">OPDIPICF_00382</name>
</gene>
<dbReference type="AlphaFoldDB" id="A0A5S9MY75"/>
<sequence length="137" mass="15387">MQLIFEFLSQQWMLAGAWLMLALMLFYHESRKAGPTVGNQELSDMVNREDGVVLDVRDGGEFKNGHITSSLNIPLKDLEKRSVELNRYKDKPVIVVCKFGQTATGATKTLRAEGFEKVFKLRGGITEWSAANLPLVK</sequence>
<dbReference type="OrthoDB" id="9808735at2"/>
<dbReference type="InterPro" id="IPR050229">
    <property type="entry name" value="GlpE_sulfurtransferase"/>
</dbReference>
<evidence type="ECO:0000313" key="2">
    <source>
        <dbReference type="EMBL" id="CAA0082141.1"/>
    </source>
</evidence>
<accession>A0A5S9MY75</accession>
<dbReference type="InterPro" id="IPR036873">
    <property type="entry name" value="Rhodanese-like_dom_sf"/>
</dbReference>
<dbReference type="SUPFAM" id="SSF52821">
    <property type="entry name" value="Rhodanese/Cell cycle control phosphatase"/>
    <property type="match status" value="1"/>
</dbReference>
<proteinExistence type="predicted"/>
<organism evidence="2 3">
    <name type="scientific">BD1-7 clade bacterium</name>
    <dbReference type="NCBI Taxonomy" id="2029982"/>
    <lineage>
        <taxon>Bacteria</taxon>
        <taxon>Pseudomonadati</taxon>
        <taxon>Pseudomonadota</taxon>
        <taxon>Gammaproteobacteria</taxon>
        <taxon>Cellvibrionales</taxon>
        <taxon>Spongiibacteraceae</taxon>
        <taxon>BD1-7 clade</taxon>
    </lineage>
</organism>
<dbReference type="CDD" id="cd00158">
    <property type="entry name" value="RHOD"/>
    <property type="match status" value="1"/>
</dbReference>